<sequence>MTYVTRGSSQRVSAGLSSRPLRRTVLVRASGASGAFPHNGQGGMSRPDLNRNVCGVFQLNGSPVGLSLNDVRDAYEACSTARSPSERRQCFEVYGLDADKVDRYYERVCEMERLIDQGEAGRDWPGEELHACTMQGGRPSRIEEPNWVCH</sequence>
<gene>
    <name evidence="1" type="primary">PLESTBF000497</name>
    <name evidence="1" type="ORF">PLESTB_001010600</name>
</gene>
<dbReference type="EMBL" id="BRXU01000013">
    <property type="protein sequence ID" value="GLC55648.1"/>
    <property type="molecule type" value="Genomic_DNA"/>
</dbReference>
<proteinExistence type="predicted"/>
<evidence type="ECO:0000313" key="2">
    <source>
        <dbReference type="Proteomes" id="UP001165080"/>
    </source>
</evidence>
<name>A0A9W6F3Z4_9CHLO</name>
<accession>A0A9W6F3Z4</accession>
<reference evidence="1 2" key="1">
    <citation type="journal article" date="2023" name="Commun. Biol.">
        <title>Reorganization of the ancestral sex-determining regions during the evolution of trioecy in Pleodorina starrii.</title>
        <authorList>
            <person name="Takahashi K."/>
            <person name="Suzuki S."/>
            <person name="Kawai-Toyooka H."/>
            <person name="Yamamoto K."/>
            <person name="Hamaji T."/>
            <person name="Ootsuki R."/>
            <person name="Yamaguchi H."/>
            <person name="Kawachi M."/>
            <person name="Higashiyama T."/>
            <person name="Nozaki H."/>
        </authorList>
    </citation>
    <scope>NUCLEOTIDE SEQUENCE [LARGE SCALE GENOMIC DNA]</scope>
    <source>
        <strain evidence="1 2">NIES-4479</strain>
    </source>
</reference>
<dbReference type="AlphaFoldDB" id="A0A9W6F3Z4"/>
<keyword evidence="2" id="KW-1185">Reference proteome</keyword>
<organism evidence="1 2">
    <name type="scientific">Pleodorina starrii</name>
    <dbReference type="NCBI Taxonomy" id="330485"/>
    <lineage>
        <taxon>Eukaryota</taxon>
        <taxon>Viridiplantae</taxon>
        <taxon>Chlorophyta</taxon>
        <taxon>core chlorophytes</taxon>
        <taxon>Chlorophyceae</taxon>
        <taxon>CS clade</taxon>
        <taxon>Chlamydomonadales</taxon>
        <taxon>Volvocaceae</taxon>
        <taxon>Pleodorina</taxon>
    </lineage>
</organism>
<evidence type="ECO:0000313" key="1">
    <source>
        <dbReference type="EMBL" id="GLC55648.1"/>
    </source>
</evidence>
<protein>
    <submittedName>
        <fullName evidence="1">Uncharacterized protein</fullName>
    </submittedName>
</protein>
<dbReference type="Proteomes" id="UP001165080">
    <property type="component" value="Unassembled WGS sequence"/>
</dbReference>
<comment type="caution">
    <text evidence="1">The sequence shown here is derived from an EMBL/GenBank/DDBJ whole genome shotgun (WGS) entry which is preliminary data.</text>
</comment>